<accession>A0AAV3XZD8</accession>
<protein>
    <submittedName>
        <fullName evidence="1">Uncharacterized protein</fullName>
    </submittedName>
</protein>
<dbReference type="Proteomes" id="UP000735302">
    <property type="component" value="Unassembled WGS sequence"/>
</dbReference>
<dbReference type="EMBL" id="BLXT01000255">
    <property type="protein sequence ID" value="GFN75216.1"/>
    <property type="molecule type" value="Genomic_DNA"/>
</dbReference>
<sequence length="120" mass="13310">MAESFENLLCSKHLHYLNHVSHIIRDPTLIVQHNMRRGGGAVEECVDETSRTTQDSRITTTQLVWKINTLIFGAGKNGSVNFESKGKGQEKSSTRQYSSSGTCAKKSALMISSTDRFFAV</sequence>
<organism evidence="1 2">
    <name type="scientific">Plakobranchus ocellatus</name>
    <dbReference type="NCBI Taxonomy" id="259542"/>
    <lineage>
        <taxon>Eukaryota</taxon>
        <taxon>Metazoa</taxon>
        <taxon>Spiralia</taxon>
        <taxon>Lophotrochozoa</taxon>
        <taxon>Mollusca</taxon>
        <taxon>Gastropoda</taxon>
        <taxon>Heterobranchia</taxon>
        <taxon>Euthyneura</taxon>
        <taxon>Panpulmonata</taxon>
        <taxon>Sacoglossa</taxon>
        <taxon>Placobranchoidea</taxon>
        <taxon>Plakobranchidae</taxon>
        <taxon>Plakobranchus</taxon>
    </lineage>
</organism>
<evidence type="ECO:0000313" key="1">
    <source>
        <dbReference type="EMBL" id="GFN75216.1"/>
    </source>
</evidence>
<name>A0AAV3XZD8_9GAST</name>
<keyword evidence="2" id="KW-1185">Reference proteome</keyword>
<proteinExistence type="predicted"/>
<gene>
    <name evidence="1" type="ORF">PoB_000172200</name>
</gene>
<comment type="caution">
    <text evidence="1">The sequence shown here is derived from an EMBL/GenBank/DDBJ whole genome shotgun (WGS) entry which is preliminary data.</text>
</comment>
<reference evidence="1 2" key="1">
    <citation type="journal article" date="2021" name="Elife">
        <title>Chloroplast acquisition without the gene transfer in kleptoplastic sea slugs, Plakobranchus ocellatus.</title>
        <authorList>
            <person name="Maeda T."/>
            <person name="Takahashi S."/>
            <person name="Yoshida T."/>
            <person name="Shimamura S."/>
            <person name="Takaki Y."/>
            <person name="Nagai Y."/>
            <person name="Toyoda A."/>
            <person name="Suzuki Y."/>
            <person name="Arimoto A."/>
            <person name="Ishii H."/>
            <person name="Satoh N."/>
            <person name="Nishiyama T."/>
            <person name="Hasebe M."/>
            <person name="Maruyama T."/>
            <person name="Minagawa J."/>
            <person name="Obokata J."/>
            <person name="Shigenobu S."/>
        </authorList>
    </citation>
    <scope>NUCLEOTIDE SEQUENCE [LARGE SCALE GENOMIC DNA]</scope>
</reference>
<evidence type="ECO:0000313" key="2">
    <source>
        <dbReference type="Proteomes" id="UP000735302"/>
    </source>
</evidence>
<dbReference type="AlphaFoldDB" id="A0AAV3XZD8"/>